<feature type="compositionally biased region" description="Polar residues" evidence="1">
    <location>
        <begin position="73"/>
        <end position="84"/>
    </location>
</feature>
<protein>
    <submittedName>
        <fullName evidence="2">Uncharacterized protein</fullName>
    </submittedName>
</protein>
<evidence type="ECO:0000313" key="2">
    <source>
        <dbReference type="EMBL" id="CAD8109169.1"/>
    </source>
</evidence>
<proteinExistence type="predicted"/>
<feature type="region of interest" description="Disordered" evidence="1">
    <location>
        <begin position="54"/>
        <end position="84"/>
    </location>
</feature>
<accession>A0A8S1Q2V0</accession>
<evidence type="ECO:0000313" key="3">
    <source>
        <dbReference type="Proteomes" id="UP000692954"/>
    </source>
</evidence>
<name>A0A8S1Q2V0_9CILI</name>
<evidence type="ECO:0000256" key="1">
    <source>
        <dbReference type="SAM" id="MobiDB-lite"/>
    </source>
</evidence>
<reference evidence="2" key="1">
    <citation type="submission" date="2021-01" db="EMBL/GenBank/DDBJ databases">
        <authorList>
            <consortium name="Genoscope - CEA"/>
            <person name="William W."/>
        </authorList>
    </citation>
    <scope>NUCLEOTIDE SEQUENCE</scope>
</reference>
<dbReference type="EMBL" id="CAJJDN010000093">
    <property type="protein sequence ID" value="CAD8109169.1"/>
    <property type="molecule type" value="Genomic_DNA"/>
</dbReference>
<sequence>MGCSLSSKKNQIKLQSLQLQSNSTAIQQEQESEELAILNQLYKEKFQIQKNPIVQRRAHSATPSISGFDRQAELQNSLAQRQLS</sequence>
<dbReference type="Proteomes" id="UP000692954">
    <property type="component" value="Unassembled WGS sequence"/>
</dbReference>
<organism evidence="2 3">
    <name type="scientific">Paramecium sonneborni</name>
    <dbReference type="NCBI Taxonomy" id="65129"/>
    <lineage>
        <taxon>Eukaryota</taxon>
        <taxon>Sar</taxon>
        <taxon>Alveolata</taxon>
        <taxon>Ciliophora</taxon>
        <taxon>Intramacronucleata</taxon>
        <taxon>Oligohymenophorea</taxon>
        <taxon>Peniculida</taxon>
        <taxon>Parameciidae</taxon>
        <taxon>Paramecium</taxon>
    </lineage>
</organism>
<keyword evidence="3" id="KW-1185">Reference proteome</keyword>
<comment type="caution">
    <text evidence="2">The sequence shown here is derived from an EMBL/GenBank/DDBJ whole genome shotgun (WGS) entry which is preliminary data.</text>
</comment>
<gene>
    <name evidence="2" type="ORF">PSON_ATCC_30995.1.T0930039</name>
</gene>
<dbReference type="AlphaFoldDB" id="A0A8S1Q2V0"/>